<dbReference type="HOGENOM" id="CLU_1641241_0_0_0"/>
<accession>A0A068NS63</accession>
<evidence type="ECO:0000259" key="1">
    <source>
        <dbReference type="PROSITE" id="PS51186"/>
    </source>
</evidence>
<dbReference type="InterPro" id="IPR051531">
    <property type="entry name" value="N-acetyltransferase"/>
</dbReference>
<keyword evidence="2" id="KW-0808">Transferase</keyword>
<dbReference type="AlphaFoldDB" id="A0A068NS63"/>
<feature type="domain" description="N-acetyltransferase" evidence="1">
    <location>
        <begin position="3"/>
        <end position="146"/>
    </location>
</feature>
<dbReference type="PANTHER" id="PTHR43792">
    <property type="entry name" value="GNAT FAMILY, PUTATIVE (AFU_ORTHOLOGUE AFUA_3G00765)-RELATED-RELATED"/>
    <property type="match status" value="1"/>
</dbReference>
<dbReference type="InterPro" id="IPR016181">
    <property type="entry name" value="Acyl_CoA_acyltransferase"/>
</dbReference>
<dbReference type="SUPFAM" id="SSF55729">
    <property type="entry name" value="Acyl-CoA N-acyltransferases (Nat)"/>
    <property type="match status" value="1"/>
</dbReference>
<gene>
    <name evidence="2" type="ORF">OP10G_2814</name>
</gene>
<sequence length="161" mass="18153">MEDSLEYRNDSEFARYLAHVPQPFTRSDAEEFVRVNMAEPFDRSATFAVVLDGKVIGSINLEIDEATRTAMLGYGISRSYWNLGLTTEAAEAVLEWGFGTLNLTLIWASTSLGNLRSQRVLQKLGMTPQPWTKEPKFAVTNEEWLTLHLRVSAQPKLRGEA</sequence>
<keyword evidence="3" id="KW-1185">Reference proteome</keyword>
<dbReference type="Gene3D" id="3.40.630.30">
    <property type="match status" value="1"/>
</dbReference>
<dbReference type="InterPro" id="IPR000182">
    <property type="entry name" value="GNAT_dom"/>
</dbReference>
<reference evidence="2 3" key="1">
    <citation type="journal article" date="2014" name="PLoS ONE">
        <title>The first complete genome sequence of the class fimbriimonadia in the phylum armatimonadetes.</title>
        <authorList>
            <person name="Hu Z.Y."/>
            <person name="Wang Y.Z."/>
            <person name="Im W.T."/>
            <person name="Wang S.Y."/>
            <person name="Zhao G.P."/>
            <person name="Zheng H.J."/>
            <person name="Quan Z.X."/>
        </authorList>
    </citation>
    <scope>NUCLEOTIDE SEQUENCE [LARGE SCALE GENOMIC DNA]</scope>
    <source>
        <strain evidence="2">Gsoil 348</strain>
    </source>
</reference>
<dbReference type="EMBL" id="CP007139">
    <property type="protein sequence ID" value="AIE86182.1"/>
    <property type="molecule type" value="Genomic_DNA"/>
</dbReference>
<evidence type="ECO:0000313" key="3">
    <source>
        <dbReference type="Proteomes" id="UP000027982"/>
    </source>
</evidence>
<dbReference type="Pfam" id="PF13302">
    <property type="entry name" value="Acetyltransf_3"/>
    <property type="match status" value="1"/>
</dbReference>
<dbReference type="eggNOG" id="COG1670">
    <property type="taxonomic scope" value="Bacteria"/>
</dbReference>
<proteinExistence type="predicted"/>
<name>A0A068NS63_FIMGI</name>
<dbReference type="PROSITE" id="PS51186">
    <property type="entry name" value="GNAT"/>
    <property type="match status" value="1"/>
</dbReference>
<dbReference type="GO" id="GO:0016747">
    <property type="term" value="F:acyltransferase activity, transferring groups other than amino-acyl groups"/>
    <property type="evidence" value="ECO:0007669"/>
    <property type="project" value="InterPro"/>
</dbReference>
<dbReference type="STRING" id="661478.OP10G_2814"/>
<dbReference type="KEGG" id="fgi:OP10G_2814"/>
<evidence type="ECO:0000313" key="2">
    <source>
        <dbReference type="EMBL" id="AIE86182.1"/>
    </source>
</evidence>
<protein>
    <submittedName>
        <fullName evidence="2">Bifunctional acetyltransferase</fullName>
    </submittedName>
</protein>
<dbReference type="Proteomes" id="UP000027982">
    <property type="component" value="Chromosome"/>
</dbReference>
<organism evidence="2 3">
    <name type="scientific">Fimbriimonas ginsengisoli Gsoil 348</name>
    <dbReference type="NCBI Taxonomy" id="661478"/>
    <lineage>
        <taxon>Bacteria</taxon>
        <taxon>Bacillati</taxon>
        <taxon>Armatimonadota</taxon>
        <taxon>Fimbriimonadia</taxon>
        <taxon>Fimbriimonadales</taxon>
        <taxon>Fimbriimonadaceae</taxon>
        <taxon>Fimbriimonas</taxon>
    </lineage>
</organism>